<gene>
    <name evidence="5" type="ORF">AAHA92_22941</name>
</gene>
<keyword evidence="2" id="KW-0804">Transcription</keyword>
<feature type="region of interest" description="Leucine repeat II (LRII)" evidence="3">
    <location>
        <begin position="549"/>
        <end position="581"/>
    </location>
</feature>
<proteinExistence type="inferred from homology"/>
<evidence type="ECO:0000313" key="5">
    <source>
        <dbReference type="EMBL" id="KAL1546331.1"/>
    </source>
</evidence>
<reference evidence="5 6" key="1">
    <citation type="submission" date="2024-06" db="EMBL/GenBank/DDBJ databases">
        <title>A chromosome level genome sequence of Diviner's sage (Salvia divinorum).</title>
        <authorList>
            <person name="Ford S.A."/>
            <person name="Ro D.-K."/>
            <person name="Ness R.W."/>
            <person name="Phillips M.A."/>
        </authorList>
    </citation>
    <scope>NUCLEOTIDE SEQUENCE [LARGE SCALE GENOMIC DNA]</scope>
    <source>
        <strain evidence="5">SAF-2024a</strain>
        <tissue evidence="5">Leaf</tissue>
    </source>
</reference>
<keyword evidence="6" id="KW-1185">Reference proteome</keyword>
<comment type="caution">
    <text evidence="5">The sequence shown here is derived from an EMBL/GenBank/DDBJ whole genome shotgun (WGS) entry which is preliminary data.</text>
</comment>
<dbReference type="PROSITE" id="PS50985">
    <property type="entry name" value="GRAS"/>
    <property type="match status" value="1"/>
</dbReference>
<comment type="similarity">
    <text evidence="3">Belongs to the GRAS family.</text>
</comment>
<evidence type="ECO:0000313" key="6">
    <source>
        <dbReference type="Proteomes" id="UP001567538"/>
    </source>
</evidence>
<name>A0ABD1GQB7_SALDI</name>
<feature type="region of interest" description="Disordered" evidence="4">
    <location>
        <begin position="138"/>
        <end position="157"/>
    </location>
</feature>
<dbReference type="InterPro" id="IPR005202">
    <property type="entry name" value="TF_GRAS"/>
</dbReference>
<dbReference type="AlphaFoldDB" id="A0ABD1GQB7"/>
<evidence type="ECO:0000256" key="4">
    <source>
        <dbReference type="SAM" id="MobiDB-lite"/>
    </source>
</evidence>
<evidence type="ECO:0000256" key="3">
    <source>
        <dbReference type="PROSITE-ProRule" id="PRU01191"/>
    </source>
</evidence>
<feature type="compositionally biased region" description="Basic and acidic residues" evidence="4">
    <location>
        <begin position="279"/>
        <end position="290"/>
    </location>
</feature>
<feature type="region of interest" description="Disordered" evidence="4">
    <location>
        <begin position="279"/>
        <end position="311"/>
    </location>
</feature>
<protein>
    <submittedName>
        <fullName evidence="5">Scarecrow-like protein 9</fullName>
    </submittedName>
</protein>
<keyword evidence="1" id="KW-0805">Transcription regulation</keyword>
<feature type="region of interest" description="Leucine repeat I (LRI)" evidence="3">
    <location>
        <begin position="389"/>
        <end position="449"/>
    </location>
</feature>
<evidence type="ECO:0000256" key="1">
    <source>
        <dbReference type="ARBA" id="ARBA00023015"/>
    </source>
</evidence>
<sequence>MDPSFHGILKSSSGVGLENQSISGYSNGGIGNGPRFTISYPDQKLVNGDRNQGSSFQEHGIGGVHLVLDQPFSNRNGEGGVPSSFLDIDDDCDFSDAVLRYIDQILMEEDMEEKTHMLQESLDLQAKERSFYEVLGKKYPPSPQTEPEATGHECGDDSNPNFSCFNSTTSSSDGSGYLIDIVDPSWMISTRADHDVSTSCRAVKSSVCFTLNSSSNFLVDGWFSDSPVSPLQLRDMYNENQLMWNFRRGADEASKFLPAGNNLLVSASVDTLATQDARGGEFEARSDAERQLPSASQGKKSRSTSDMGLEEERSCKVLANYAESDSDVPVEEFDDVLLHTLGDPEKKFAAFREVLQNASCKRTQQNGKTKRPSGGRGRAKKQNKKKEVIDLRTLLINCAQAVAADDRRSASELLKQIRQHASPYGEGNQRLAHYFADGLEARVAGTGSQIHKALVSKKTVAADYLKAYYTYLASSPFKKISNFTSNKTIMFESIKAARVHVIDFGILYGFQWPTLIQRIADREGGPPMLRITGIDFPQPGFRPAEKIEETGRRLARYAKKFNVPFEYNAIAKKWESIKIEDLNIQKGEFLIVNSMYRAKNLLDETVLAESSRTMVLNLIRKINPDLFIHGIVNGAYSAPFFVTRFREVLFHFSALFDMLETNVPRDQPERMLIERDIFGSEALNVIACEGWERVERPETYKQWQVRHLRAGFKQVPLDRWIMDRAIYKVRTHYHKDFVIDEDTNWMLMGWKGRIIYAISCWKPV</sequence>
<feature type="region of interest" description="Disordered" evidence="4">
    <location>
        <begin position="359"/>
        <end position="384"/>
    </location>
</feature>
<dbReference type="Proteomes" id="UP001567538">
    <property type="component" value="Unassembled WGS sequence"/>
</dbReference>
<dbReference type="EMBL" id="JBEAFC010000008">
    <property type="protein sequence ID" value="KAL1546331.1"/>
    <property type="molecule type" value="Genomic_DNA"/>
</dbReference>
<dbReference type="PANTHER" id="PTHR31636">
    <property type="entry name" value="OSJNBA0084A10.13 PROTEIN-RELATED"/>
    <property type="match status" value="1"/>
</dbReference>
<comment type="caution">
    <text evidence="3">Lacks conserved residue(s) required for the propagation of feature annotation.</text>
</comment>
<feature type="short sequence motif" description="VHIID" evidence="3">
    <location>
        <begin position="499"/>
        <end position="503"/>
    </location>
</feature>
<feature type="compositionally biased region" description="Basic residues" evidence="4">
    <location>
        <begin position="368"/>
        <end position="384"/>
    </location>
</feature>
<feature type="region of interest" description="SAW" evidence="3">
    <location>
        <begin position="687"/>
        <end position="762"/>
    </location>
</feature>
<organism evidence="5 6">
    <name type="scientific">Salvia divinorum</name>
    <name type="common">Maria pastora</name>
    <name type="synonym">Diviner's sage</name>
    <dbReference type="NCBI Taxonomy" id="28513"/>
    <lineage>
        <taxon>Eukaryota</taxon>
        <taxon>Viridiplantae</taxon>
        <taxon>Streptophyta</taxon>
        <taxon>Embryophyta</taxon>
        <taxon>Tracheophyta</taxon>
        <taxon>Spermatophyta</taxon>
        <taxon>Magnoliopsida</taxon>
        <taxon>eudicotyledons</taxon>
        <taxon>Gunneridae</taxon>
        <taxon>Pentapetalae</taxon>
        <taxon>asterids</taxon>
        <taxon>lamiids</taxon>
        <taxon>Lamiales</taxon>
        <taxon>Lamiaceae</taxon>
        <taxon>Nepetoideae</taxon>
        <taxon>Mentheae</taxon>
        <taxon>Salviinae</taxon>
        <taxon>Salvia</taxon>
        <taxon>Salvia subgen. Calosphace</taxon>
    </lineage>
</organism>
<dbReference type="Pfam" id="PF03514">
    <property type="entry name" value="GRAS"/>
    <property type="match status" value="1"/>
</dbReference>
<accession>A0ABD1GQB7</accession>
<evidence type="ECO:0000256" key="2">
    <source>
        <dbReference type="ARBA" id="ARBA00023163"/>
    </source>
</evidence>
<feature type="region of interest" description="VHIID" evidence="3">
    <location>
        <begin position="468"/>
        <end position="533"/>
    </location>
</feature>